<feature type="region of interest" description="Disordered" evidence="1">
    <location>
        <begin position="377"/>
        <end position="401"/>
    </location>
</feature>
<sequence length="604" mass="64583">MATTATTRAFPDNVELIDNASSPSSSSRPTIASITTARLAIRGSNSNDSNGQAVSNKSATSSAVSYNSTMIHDADAAAASLQLQSEHAIQLLRTHRRRPLLHHLRAGPSWLLQLPRPIAATRRGARGFYNVLIDPMFKDRTEGDDGLVNENDAEARSWVARAMGRGKSVGSIEEVHELIGEVETLAGKGKRGTGGRASMRESEAAIDVVVISSQGKFSAEESEALLQVNSDVPVFALEEAIPNIAALDHFRLVCPIPPFSRHDPDWRATSLPPLPEWLAVSRLESSQAATATTSTLMNKASSRPPALLFAFATPNPPDHACSPSIPSSARSRPQAQERGQSSARALLHNGWAPAAQASPASEGAECVLFIAGSAKDAKGQTRGGNSRPVRRNQQGVDEDGDALLSPDAIRAVAYACPSVDVLAVMAPGVAADVQQGKSTFDSKRSHTRAQKLLRARYWINVGREGKPDKRGAVGRRRGASDSDNWVRVSNDGASQSGGGTGARWYTPWRWPGAGVRWLLNGKGGSGGETKGKKRGLDESDEEEQEEFDEDGEDDEDGQQADDDANNGVVGHEDVMEGDDEDETLDPWRDVQRCNLGGGESRVLV</sequence>
<protein>
    <submittedName>
        <fullName evidence="2">Uncharacterized protein</fullName>
    </submittedName>
</protein>
<dbReference type="EMBL" id="JBBPDW010000057">
    <property type="protein sequence ID" value="KAK7531145.1"/>
    <property type="molecule type" value="Genomic_DNA"/>
</dbReference>
<proteinExistence type="predicted"/>
<keyword evidence="3" id="KW-1185">Reference proteome</keyword>
<feature type="compositionally biased region" description="Acidic residues" evidence="1">
    <location>
        <begin position="575"/>
        <end position="584"/>
    </location>
</feature>
<accession>A0ABR1L7E1</accession>
<name>A0ABR1L7E1_9PEZI</name>
<feature type="region of interest" description="Disordered" evidence="1">
    <location>
        <begin position="464"/>
        <end position="604"/>
    </location>
</feature>
<feature type="compositionally biased region" description="Acidic residues" evidence="1">
    <location>
        <begin position="538"/>
        <end position="564"/>
    </location>
</feature>
<evidence type="ECO:0000313" key="3">
    <source>
        <dbReference type="Proteomes" id="UP001365128"/>
    </source>
</evidence>
<reference evidence="2 3" key="1">
    <citation type="submission" date="2024-04" db="EMBL/GenBank/DDBJ databases">
        <title>Phyllosticta paracitricarpa is synonymous to the EU quarantine fungus P. citricarpa based on phylogenomic analyses.</title>
        <authorList>
            <consortium name="Lawrence Berkeley National Laboratory"/>
            <person name="Van Ingen-Buijs V.A."/>
            <person name="Van Westerhoven A.C."/>
            <person name="Haridas S."/>
            <person name="Skiadas P."/>
            <person name="Martin F."/>
            <person name="Groenewald J.Z."/>
            <person name="Crous P.W."/>
            <person name="Seidl M.F."/>
        </authorList>
    </citation>
    <scope>NUCLEOTIDE SEQUENCE [LARGE SCALE GENOMIC DNA]</scope>
    <source>
        <strain evidence="2 3">CBS 122670</strain>
    </source>
</reference>
<evidence type="ECO:0000313" key="2">
    <source>
        <dbReference type="EMBL" id="KAK7531145.1"/>
    </source>
</evidence>
<feature type="compositionally biased region" description="Gly residues" evidence="1">
    <location>
        <begin position="595"/>
        <end position="604"/>
    </location>
</feature>
<feature type="compositionally biased region" description="Low complexity" evidence="1">
    <location>
        <begin position="322"/>
        <end position="333"/>
    </location>
</feature>
<comment type="caution">
    <text evidence="2">The sequence shown here is derived from an EMBL/GenBank/DDBJ whole genome shotgun (WGS) entry which is preliminary data.</text>
</comment>
<organism evidence="2 3">
    <name type="scientific">Phyllosticta citricarpa</name>
    <dbReference type="NCBI Taxonomy" id="55181"/>
    <lineage>
        <taxon>Eukaryota</taxon>
        <taxon>Fungi</taxon>
        <taxon>Dikarya</taxon>
        <taxon>Ascomycota</taxon>
        <taxon>Pezizomycotina</taxon>
        <taxon>Dothideomycetes</taxon>
        <taxon>Dothideomycetes incertae sedis</taxon>
        <taxon>Botryosphaeriales</taxon>
        <taxon>Phyllostictaceae</taxon>
        <taxon>Phyllosticta</taxon>
    </lineage>
</organism>
<evidence type="ECO:0000256" key="1">
    <source>
        <dbReference type="SAM" id="MobiDB-lite"/>
    </source>
</evidence>
<gene>
    <name evidence="2" type="ORF">IWX46DRAFT_645073</name>
</gene>
<feature type="region of interest" description="Disordered" evidence="1">
    <location>
        <begin position="311"/>
        <end position="342"/>
    </location>
</feature>
<dbReference type="Proteomes" id="UP001365128">
    <property type="component" value="Unassembled WGS sequence"/>
</dbReference>